<feature type="transmembrane region" description="Helical" evidence="1">
    <location>
        <begin position="14"/>
        <end position="34"/>
    </location>
</feature>
<keyword evidence="1" id="KW-0472">Membrane</keyword>
<dbReference type="InterPro" id="IPR017495">
    <property type="entry name" value="PuhC"/>
</dbReference>
<name>A0A1H7GB10_9GAMM</name>
<evidence type="ECO:0000313" key="3">
    <source>
        <dbReference type="Proteomes" id="UP000199256"/>
    </source>
</evidence>
<evidence type="ECO:0000313" key="2">
    <source>
        <dbReference type="EMBL" id="SEK35329.1"/>
    </source>
</evidence>
<dbReference type="Proteomes" id="UP000199256">
    <property type="component" value="Unassembled WGS sequence"/>
</dbReference>
<organism evidence="2 3">
    <name type="scientific">Ectothiorhodospira marina</name>
    <dbReference type="NCBI Taxonomy" id="1396821"/>
    <lineage>
        <taxon>Bacteria</taxon>
        <taxon>Pseudomonadati</taxon>
        <taxon>Pseudomonadota</taxon>
        <taxon>Gammaproteobacteria</taxon>
        <taxon>Chromatiales</taxon>
        <taxon>Ectothiorhodospiraceae</taxon>
        <taxon>Ectothiorhodospira</taxon>
    </lineage>
</organism>
<accession>A0A1H7GB10</accession>
<sequence length="164" mass="17717">MTDSNGSSRSQRRFLFPGIGVVLLALAFGIYYLGSNAVSPPPPPAEPTGSAEAADDNLEVVQSIDLKPQEKPGGYLEILNAETNQVLKRVEPGADGFMRTVLRIIALDRRQLEDHEDPPFRLTRWSDGGLTLEDPATGVRYKLNAFGSSNAAAFAELLDSAQDS</sequence>
<dbReference type="OrthoDB" id="7848123at2"/>
<dbReference type="EMBL" id="FOAA01000001">
    <property type="protein sequence ID" value="SEK35329.1"/>
    <property type="molecule type" value="Genomic_DNA"/>
</dbReference>
<dbReference type="RefSeq" id="WP_090250345.1">
    <property type="nucleotide sequence ID" value="NZ_FOAA01000001.1"/>
</dbReference>
<keyword evidence="1" id="KW-1133">Transmembrane helix</keyword>
<dbReference type="AlphaFoldDB" id="A0A1H7GB10"/>
<dbReference type="NCBIfam" id="TIGR03054">
    <property type="entry name" value="photo_alph_chp1"/>
    <property type="match status" value="1"/>
</dbReference>
<keyword evidence="1" id="KW-0812">Transmembrane</keyword>
<proteinExistence type="predicted"/>
<dbReference type="STRING" id="1396821.SAMN05444515_101487"/>
<gene>
    <name evidence="2" type="ORF">SAMN05444515_101487</name>
</gene>
<reference evidence="3" key="1">
    <citation type="submission" date="2016-10" db="EMBL/GenBank/DDBJ databases">
        <authorList>
            <person name="Varghese N."/>
            <person name="Submissions S."/>
        </authorList>
    </citation>
    <scope>NUCLEOTIDE SEQUENCE [LARGE SCALE GENOMIC DNA]</scope>
    <source>
        <strain evidence="3">DSM 241</strain>
    </source>
</reference>
<keyword evidence="3" id="KW-1185">Reference proteome</keyword>
<evidence type="ECO:0000256" key="1">
    <source>
        <dbReference type="SAM" id="Phobius"/>
    </source>
</evidence>
<protein>
    <submittedName>
        <fullName evidence="2">Putative photosynthetic complex assembly protein</fullName>
    </submittedName>
</protein>